<feature type="domain" description="ABC transporter" evidence="7">
    <location>
        <begin position="11"/>
        <end position="248"/>
    </location>
</feature>
<keyword evidence="4" id="KW-0067">ATP-binding</keyword>
<dbReference type="InterPro" id="IPR003439">
    <property type="entry name" value="ABC_transporter-like_ATP-bd"/>
</dbReference>
<keyword evidence="2" id="KW-0813">Transport</keyword>
<dbReference type="InterPro" id="IPR046342">
    <property type="entry name" value="CBS_dom_sf"/>
</dbReference>
<dbReference type="Pfam" id="PF00005">
    <property type="entry name" value="ABC_tran"/>
    <property type="match status" value="1"/>
</dbReference>
<feature type="region of interest" description="Disordered" evidence="6">
    <location>
        <begin position="320"/>
        <end position="345"/>
    </location>
</feature>
<dbReference type="InterPro" id="IPR017871">
    <property type="entry name" value="ABC_transporter-like_CS"/>
</dbReference>
<dbReference type="SUPFAM" id="SSF54631">
    <property type="entry name" value="CBS-domain pair"/>
    <property type="match status" value="1"/>
</dbReference>
<dbReference type="PANTHER" id="PTHR43117">
    <property type="entry name" value="OSMOPROTECTANT IMPORT ATP-BINDING PROTEIN OSMV"/>
    <property type="match status" value="1"/>
</dbReference>
<dbReference type="PROSITE" id="PS50893">
    <property type="entry name" value="ABC_TRANSPORTER_2"/>
    <property type="match status" value="1"/>
</dbReference>
<proteinExistence type="inferred from homology"/>
<gene>
    <name evidence="9" type="ORF">GCM10023191_087990</name>
</gene>
<dbReference type="SMART" id="SM00382">
    <property type="entry name" value="AAA"/>
    <property type="match status" value="1"/>
</dbReference>
<keyword evidence="5" id="KW-0129">CBS domain</keyword>
<dbReference type="PANTHER" id="PTHR43117:SF4">
    <property type="entry name" value="OSMOPROTECTANT IMPORT ATP-BINDING PROTEIN OSMV"/>
    <property type="match status" value="1"/>
</dbReference>
<dbReference type="InterPro" id="IPR027417">
    <property type="entry name" value="P-loop_NTPase"/>
</dbReference>
<accession>A0ABP8R346</accession>
<evidence type="ECO:0000313" key="10">
    <source>
        <dbReference type="Proteomes" id="UP001500503"/>
    </source>
</evidence>
<sequence>MANQGHSAAEIVFDRATKVYRGAPGPAVDGLSMTVPAGEICVLLGPSGSGKTTALTMVNRLVELTSGDIRIDGVSVGEQDATGLRRRIGYVIQQIGLFPHMTIEENVATVPQVLGWKRDRVRDRVRELLDLVGLPPREYGGRYPAQLSGGQRQRVGIARALAADPPVMLMDEPFGALDPITRERIQDEFLRLHEQVRKTTLFVSHDMDEAVKMGDRIAIFREGGHLVQYDTPERILTAPVDDFVARFVGADRGLKALTLRRLADLALEPAGAAPDTAPLAATETLHTALSALMASSADRLPVADGDGRVVGTVTLDLIRAEAGRPSPDEDHRAEADAGPADGEVA</sequence>
<evidence type="ECO:0008006" key="11">
    <source>
        <dbReference type="Google" id="ProtNLM"/>
    </source>
</evidence>
<feature type="domain" description="CBS" evidence="8">
    <location>
        <begin position="272"/>
        <end position="329"/>
    </location>
</feature>
<dbReference type="InterPro" id="IPR000644">
    <property type="entry name" value="CBS_dom"/>
</dbReference>
<feature type="compositionally biased region" description="Basic and acidic residues" evidence="6">
    <location>
        <begin position="320"/>
        <end position="335"/>
    </location>
</feature>
<dbReference type="SUPFAM" id="SSF52540">
    <property type="entry name" value="P-loop containing nucleoside triphosphate hydrolases"/>
    <property type="match status" value="1"/>
</dbReference>
<dbReference type="Gene3D" id="3.40.50.300">
    <property type="entry name" value="P-loop containing nucleotide triphosphate hydrolases"/>
    <property type="match status" value="1"/>
</dbReference>
<comment type="similarity">
    <text evidence="1">Belongs to the ABC transporter superfamily.</text>
</comment>
<dbReference type="RefSeq" id="WP_345474405.1">
    <property type="nucleotide sequence ID" value="NZ_BAABHF010000054.1"/>
</dbReference>
<dbReference type="PROSITE" id="PS51371">
    <property type="entry name" value="CBS"/>
    <property type="match status" value="1"/>
</dbReference>
<comment type="caution">
    <text evidence="9">The sequence shown here is derived from an EMBL/GenBank/DDBJ whole genome shotgun (WGS) entry which is preliminary data.</text>
</comment>
<evidence type="ECO:0000259" key="7">
    <source>
        <dbReference type="PROSITE" id="PS50893"/>
    </source>
</evidence>
<evidence type="ECO:0000259" key="8">
    <source>
        <dbReference type="PROSITE" id="PS51371"/>
    </source>
</evidence>
<keyword evidence="3" id="KW-0547">Nucleotide-binding</keyword>
<evidence type="ECO:0000313" key="9">
    <source>
        <dbReference type="EMBL" id="GAA4516668.1"/>
    </source>
</evidence>
<evidence type="ECO:0000256" key="6">
    <source>
        <dbReference type="SAM" id="MobiDB-lite"/>
    </source>
</evidence>
<evidence type="ECO:0000256" key="1">
    <source>
        <dbReference type="ARBA" id="ARBA00005417"/>
    </source>
</evidence>
<evidence type="ECO:0000256" key="3">
    <source>
        <dbReference type="ARBA" id="ARBA00022741"/>
    </source>
</evidence>
<organism evidence="9 10">
    <name type="scientific">Actinoallomurus oryzae</name>
    <dbReference type="NCBI Taxonomy" id="502180"/>
    <lineage>
        <taxon>Bacteria</taxon>
        <taxon>Bacillati</taxon>
        <taxon>Actinomycetota</taxon>
        <taxon>Actinomycetes</taxon>
        <taxon>Streptosporangiales</taxon>
        <taxon>Thermomonosporaceae</taxon>
        <taxon>Actinoallomurus</taxon>
    </lineage>
</organism>
<name>A0ABP8R346_9ACTN</name>
<dbReference type="EMBL" id="BAABHF010000054">
    <property type="protein sequence ID" value="GAA4516668.1"/>
    <property type="molecule type" value="Genomic_DNA"/>
</dbReference>
<dbReference type="InterPro" id="IPR003593">
    <property type="entry name" value="AAA+_ATPase"/>
</dbReference>
<keyword evidence="10" id="KW-1185">Reference proteome</keyword>
<evidence type="ECO:0000256" key="5">
    <source>
        <dbReference type="PROSITE-ProRule" id="PRU00703"/>
    </source>
</evidence>
<dbReference type="PROSITE" id="PS00211">
    <property type="entry name" value="ABC_TRANSPORTER_1"/>
    <property type="match status" value="1"/>
</dbReference>
<reference evidence="10" key="1">
    <citation type="journal article" date="2019" name="Int. J. Syst. Evol. Microbiol.">
        <title>The Global Catalogue of Microorganisms (GCM) 10K type strain sequencing project: providing services to taxonomists for standard genome sequencing and annotation.</title>
        <authorList>
            <consortium name="The Broad Institute Genomics Platform"/>
            <consortium name="The Broad Institute Genome Sequencing Center for Infectious Disease"/>
            <person name="Wu L."/>
            <person name="Ma J."/>
        </authorList>
    </citation>
    <scope>NUCLEOTIDE SEQUENCE [LARGE SCALE GENOMIC DNA]</scope>
    <source>
        <strain evidence="10">JCM 17933</strain>
    </source>
</reference>
<evidence type="ECO:0000256" key="2">
    <source>
        <dbReference type="ARBA" id="ARBA00022448"/>
    </source>
</evidence>
<dbReference type="Proteomes" id="UP001500503">
    <property type="component" value="Unassembled WGS sequence"/>
</dbReference>
<protein>
    <recommendedName>
        <fullName evidence="11">Osmoprotectant transport system ATP-binding protein</fullName>
    </recommendedName>
</protein>
<evidence type="ECO:0000256" key="4">
    <source>
        <dbReference type="ARBA" id="ARBA00022840"/>
    </source>
</evidence>